<evidence type="ECO:0000256" key="8">
    <source>
        <dbReference type="SAM" id="Phobius"/>
    </source>
</evidence>
<evidence type="ECO:0000256" key="5">
    <source>
        <dbReference type="ARBA" id="ARBA00023136"/>
    </source>
</evidence>
<feature type="transmembrane region" description="Helical" evidence="8">
    <location>
        <begin position="446"/>
        <end position="470"/>
    </location>
</feature>
<dbReference type="InterPro" id="IPR003838">
    <property type="entry name" value="ABC3_permease_C"/>
</dbReference>
<feature type="domain" description="ABC3 transporter permease C-terminal" evidence="9">
    <location>
        <begin position="323"/>
        <end position="461"/>
    </location>
</feature>
<dbReference type="Proteomes" id="UP000481583">
    <property type="component" value="Unassembled WGS sequence"/>
</dbReference>
<dbReference type="PANTHER" id="PTHR30572">
    <property type="entry name" value="MEMBRANE COMPONENT OF TRANSPORTER-RELATED"/>
    <property type="match status" value="1"/>
</dbReference>
<keyword evidence="2" id="KW-1003">Cell membrane</keyword>
<comment type="subcellular location">
    <subcellularLocation>
        <location evidence="1">Cell membrane</location>
        <topology evidence="1">Multi-pass membrane protein</topology>
    </subcellularLocation>
</comment>
<feature type="transmembrane region" description="Helical" evidence="8">
    <location>
        <begin position="321"/>
        <end position="342"/>
    </location>
</feature>
<feature type="compositionally biased region" description="Gly residues" evidence="7">
    <location>
        <begin position="148"/>
        <end position="158"/>
    </location>
</feature>
<dbReference type="Pfam" id="PF12704">
    <property type="entry name" value="MacB_PCD"/>
    <property type="match status" value="1"/>
</dbReference>
<evidence type="ECO:0000256" key="6">
    <source>
        <dbReference type="ARBA" id="ARBA00038076"/>
    </source>
</evidence>
<feature type="region of interest" description="Disordered" evidence="7">
    <location>
        <begin position="65"/>
        <end position="96"/>
    </location>
</feature>
<evidence type="ECO:0000259" key="9">
    <source>
        <dbReference type="Pfam" id="PF02687"/>
    </source>
</evidence>
<feature type="region of interest" description="Disordered" evidence="7">
    <location>
        <begin position="401"/>
        <end position="422"/>
    </location>
</feature>
<name>A0A6G4TXH6_9ACTN</name>
<keyword evidence="5 8" id="KW-0472">Membrane</keyword>
<feature type="transmembrane region" description="Helical" evidence="8">
    <location>
        <begin position="370"/>
        <end position="392"/>
    </location>
</feature>
<evidence type="ECO:0000256" key="1">
    <source>
        <dbReference type="ARBA" id="ARBA00004651"/>
    </source>
</evidence>
<feature type="compositionally biased region" description="Gly residues" evidence="7">
    <location>
        <begin position="406"/>
        <end position="422"/>
    </location>
</feature>
<organism evidence="11 12">
    <name type="scientific">Streptomyces coryli</name>
    <dbReference type="NCBI Taxonomy" id="1128680"/>
    <lineage>
        <taxon>Bacteria</taxon>
        <taxon>Bacillati</taxon>
        <taxon>Actinomycetota</taxon>
        <taxon>Actinomycetes</taxon>
        <taxon>Kitasatosporales</taxon>
        <taxon>Streptomycetaceae</taxon>
        <taxon>Streptomyces</taxon>
    </lineage>
</organism>
<dbReference type="EMBL" id="JAAKZV010000020">
    <property type="protein sequence ID" value="NGN63747.1"/>
    <property type="molecule type" value="Genomic_DNA"/>
</dbReference>
<keyword evidence="3 8" id="KW-0812">Transmembrane</keyword>
<evidence type="ECO:0000259" key="10">
    <source>
        <dbReference type="Pfam" id="PF12704"/>
    </source>
</evidence>
<dbReference type="Pfam" id="PF02687">
    <property type="entry name" value="FtsX"/>
    <property type="match status" value="1"/>
</dbReference>
<evidence type="ECO:0000256" key="3">
    <source>
        <dbReference type="ARBA" id="ARBA00022692"/>
    </source>
</evidence>
<keyword evidence="4 8" id="KW-1133">Transmembrane helix</keyword>
<feature type="domain" description="MacB-like periplasmic core" evidence="10">
    <location>
        <begin position="19"/>
        <end position="286"/>
    </location>
</feature>
<dbReference type="PANTHER" id="PTHR30572:SF4">
    <property type="entry name" value="ABC TRANSPORTER PERMEASE YTRF"/>
    <property type="match status" value="1"/>
</dbReference>
<reference evidence="11 12" key="1">
    <citation type="submission" date="2020-02" db="EMBL/GenBank/DDBJ databases">
        <title>Whole-genome analyses of novel actinobacteria.</title>
        <authorList>
            <person name="Sahin N."/>
        </authorList>
    </citation>
    <scope>NUCLEOTIDE SEQUENCE [LARGE SCALE GENOMIC DNA]</scope>
    <source>
        <strain evidence="11 12">A7024</strain>
    </source>
</reference>
<sequence>MFFTYLRRELRRRRKAALVVALGLALGIGLVITVSSVSTGMRDAQDEVLHSLYGVGTDLTVAKEAKAEEGGSAPQRFKIEGREDGEKASETDDRLMPLGGFDNLDDSVVDKVAAQDGVATAVGALALNDIKFTGDFKPGEMKKEEGKPGSGGGPRVGGGGADIETETFTVMGVDVSALSVGPLSSSKISKGANFAATDTEALKAVVDSAYAKDKDLAVGDKVTIKGKKFEVAGIATADTGASTSNVYIPLAQAQKLADADMKGKVSKVYVKADSSDAIPAVKKAISENVDGATVTSAADLAEQVSGNLSTASNLATNIGKWLSIAVLVAAFLLAGLLTMSAVSRRVREFGTLKAVGWRSGRVVRQVMGEAFANGVLGGALGIGLGLAGAWIVSTVAPTLTATTGGEQPGGPGQGGGPGGGGIAQQLGEGAQQSVDIALKAPVTLSVIVLAVVLAAAGGIIAGCFGGWRAARLRPADALRRVE</sequence>
<accession>A0A6G4TXH6</accession>
<dbReference type="InterPro" id="IPR050250">
    <property type="entry name" value="Macrolide_Exporter_MacB"/>
</dbReference>
<comment type="similarity">
    <text evidence="6">Belongs to the ABC-4 integral membrane protein family.</text>
</comment>
<keyword evidence="12" id="KW-1185">Reference proteome</keyword>
<evidence type="ECO:0000256" key="2">
    <source>
        <dbReference type="ARBA" id="ARBA00022475"/>
    </source>
</evidence>
<dbReference type="RefSeq" id="WP_165233719.1">
    <property type="nucleotide sequence ID" value="NZ_JAAKZV010000020.1"/>
</dbReference>
<dbReference type="AlphaFoldDB" id="A0A6G4TXH6"/>
<dbReference type="GO" id="GO:0005886">
    <property type="term" value="C:plasma membrane"/>
    <property type="evidence" value="ECO:0007669"/>
    <property type="project" value="UniProtKB-SubCell"/>
</dbReference>
<evidence type="ECO:0000313" key="11">
    <source>
        <dbReference type="EMBL" id="NGN63747.1"/>
    </source>
</evidence>
<evidence type="ECO:0000256" key="4">
    <source>
        <dbReference type="ARBA" id="ARBA00022989"/>
    </source>
</evidence>
<comment type="caution">
    <text evidence="11">The sequence shown here is derived from an EMBL/GenBank/DDBJ whole genome shotgun (WGS) entry which is preliminary data.</text>
</comment>
<evidence type="ECO:0000313" key="12">
    <source>
        <dbReference type="Proteomes" id="UP000481583"/>
    </source>
</evidence>
<gene>
    <name evidence="11" type="ORF">G5C51_07470</name>
</gene>
<evidence type="ECO:0000256" key="7">
    <source>
        <dbReference type="SAM" id="MobiDB-lite"/>
    </source>
</evidence>
<feature type="region of interest" description="Disordered" evidence="7">
    <location>
        <begin position="137"/>
        <end position="158"/>
    </location>
</feature>
<proteinExistence type="inferred from homology"/>
<protein>
    <submittedName>
        <fullName evidence="11">ABC transporter permease</fullName>
    </submittedName>
</protein>
<feature type="compositionally biased region" description="Basic and acidic residues" evidence="7">
    <location>
        <begin position="137"/>
        <end position="147"/>
    </location>
</feature>
<dbReference type="GO" id="GO:0022857">
    <property type="term" value="F:transmembrane transporter activity"/>
    <property type="evidence" value="ECO:0007669"/>
    <property type="project" value="TreeGrafter"/>
</dbReference>
<dbReference type="InterPro" id="IPR025857">
    <property type="entry name" value="MacB_PCD"/>
</dbReference>
<feature type="compositionally biased region" description="Basic and acidic residues" evidence="7">
    <location>
        <begin position="77"/>
        <end position="95"/>
    </location>
</feature>